<feature type="compositionally biased region" description="Basic and acidic residues" evidence="1">
    <location>
        <begin position="23"/>
        <end position="34"/>
    </location>
</feature>
<sequence length="121" mass="13742">MERGPSGHVSGESRKIEAAAQRHRNEKDSSRSSDNKTQYPVFSVNPERSLNDLAARQHPAQQVMHEKEVRRAHRVAEPQHSTHEKALKQPNKSVRQTPGKSQPQHHALNHTKPHSVQKTTM</sequence>
<name>A0A061RJU1_9CHLO</name>
<feature type="compositionally biased region" description="Basic and acidic residues" evidence="1">
    <location>
        <begin position="1"/>
        <end position="17"/>
    </location>
</feature>
<accession>A0A061RJU1</accession>
<evidence type="ECO:0000313" key="2">
    <source>
        <dbReference type="EMBL" id="JAC72253.1"/>
    </source>
</evidence>
<feature type="region of interest" description="Disordered" evidence="1">
    <location>
        <begin position="1"/>
        <end position="121"/>
    </location>
</feature>
<feature type="compositionally biased region" description="Basic and acidic residues" evidence="1">
    <location>
        <begin position="64"/>
        <end position="87"/>
    </location>
</feature>
<feature type="compositionally biased region" description="Polar residues" evidence="1">
    <location>
        <begin position="90"/>
        <end position="104"/>
    </location>
</feature>
<dbReference type="EMBL" id="GBEZ01013765">
    <property type="protein sequence ID" value="JAC72253.1"/>
    <property type="molecule type" value="Transcribed_RNA"/>
</dbReference>
<dbReference type="AlphaFoldDB" id="A0A061RJU1"/>
<evidence type="ECO:0000256" key="1">
    <source>
        <dbReference type="SAM" id="MobiDB-lite"/>
    </source>
</evidence>
<reference evidence="2" key="1">
    <citation type="submission" date="2014-05" db="EMBL/GenBank/DDBJ databases">
        <title>The transcriptome of the halophilic microalga Tetraselmis sp. GSL018 isolated from the Great Salt Lake, Utah.</title>
        <authorList>
            <person name="Jinkerson R.E."/>
            <person name="D'Adamo S."/>
            <person name="Posewitz M.C."/>
        </authorList>
    </citation>
    <scope>NUCLEOTIDE SEQUENCE</scope>
    <source>
        <strain evidence="2">GSL018</strain>
    </source>
</reference>
<organism evidence="2">
    <name type="scientific">Tetraselmis sp. GSL018</name>
    <dbReference type="NCBI Taxonomy" id="582737"/>
    <lineage>
        <taxon>Eukaryota</taxon>
        <taxon>Viridiplantae</taxon>
        <taxon>Chlorophyta</taxon>
        <taxon>core chlorophytes</taxon>
        <taxon>Chlorodendrophyceae</taxon>
        <taxon>Chlorodendrales</taxon>
        <taxon>Chlorodendraceae</taxon>
        <taxon>Tetraselmis</taxon>
    </lineage>
</organism>
<gene>
    <name evidence="2" type="ORF">TSPGSL018_167</name>
</gene>
<proteinExistence type="predicted"/>
<protein>
    <submittedName>
        <fullName evidence="2">Uncharacterized protein</fullName>
    </submittedName>
</protein>